<dbReference type="CDD" id="cd01647">
    <property type="entry name" value="RT_LTR"/>
    <property type="match status" value="1"/>
</dbReference>
<dbReference type="InterPro" id="IPR000477">
    <property type="entry name" value="RT_dom"/>
</dbReference>
<dbReference type="InterPro" id="IPR002156">
    <property type="entry name" value="RNaseH_domain"/>
</dbReference>
<dbReference type="Gene3D" id="3.30.420.10">
    <property type="entry name" value="Ribonuclease H-like superfamily/Ribonuclease H"/>
    <property type="match status" value="1"/>
</dbReference>
<dbReference type="CDD" id="cd09279">
    <property type="entry name" value="RNase_HI_like"/>
    <property type="match status" value="1"/>
</dbReference>
<proteinExistence type="predicted"/>
<gene>
    <name evidence="3" type="ORF">Slati_1738900</name>
</gene>
<accession>A0AAW2WWQ6</accession>
<dbReference type="PANTHER" id="PTHR48475">
    <property type="entry name" value="RIBONUCLEASE H"/>
    <property type="match status" value="1"/>
</dbReference>
<dbReference type="InterPro" id="IPR036397">
    <property type="entry name" value="RNaseH_sf"/>
</dbReference>
<reference evidence="3" key="1">
    <citation type="submission" date="2020-06" db="EMBL/GenBank/DDBJ databases">
        <authorList>
            <person name="Li T."/>
            <person name="Hu X."/>
            <person name="Zhang T."/>
            <person name="Song X."/>
            <person name="Zhang H."/>
            <person name="Dai N."/>
            <person name="Sheng W."/>
            <person name="Hou X."/>
            <person name="Wei L."/>
        </authorList>
    </citation>
    <scope>NUCLEOTIDE SEQUENCE</scope>
    <source>
        <strain evidence="3">KEN1</strain>
        <tissue evidence="3">Leaf</tissue>
    </source>
</reference>
<dbReference type="InterPro" id="IPR012337">
    <property type="entry name" value="RNaseH-like_sf"/>
</dbReference>
<dbReference type="Gene3D" id="3.30.70.270">
    <property type="match status" value="1"/>
</dbReference>
<dbReference type="PROSITE" id="PS50878">
    <property type="entry name" value="RT_POL"/>
    <property type="match status" value="1"/>
</dbReference>
<dbReference type="Pfam" id="PF00078">
    <property type="entry name" value="RVT_1"/>
    <property type="match status" value="1"/>
</dbReference>
<sequence>MMIEFLRKSVDLFAWSPSDFKGIDPEVIVHRLNVDSIVQPIKQKKRSFGAERNRIIEEEVSKLMEAGYVSEVQYTDWLANVVVVPKASVKWRMCTDFMNLNKACLKDPYPLPRIDLLVDSAAGYELFSMMDAYQGYHQIFMAEENRIKTSFITDRGIYYYNVMPFGLKNAGATYQRLVNKMFKNQVGTTMEVYVDDMLVKSMKEEDHLRDLKQAFEVMRIYGMKLNPSKCTFGVRGGKFLGYMVSKRGIEANPEKIESISRLQSLRTLKETEECEQALQKLKHYLATPPLLANLKQGEVLFLYLAISDEAVSSILVREQKKIQNSVYYVSKMLQGAEKRYAQIEKLALVLVITGRKLIPYFQSHKIIVLTNYPLGHIMTRPDASGRLVKWAVELGEYDIEYQSRTTIKAQVLADFVVEFAREQVQETKGGWLLHVDGSSNASNGGAGILLQGPDGIEIEVAARLSFAATNYEAEYEALILGLHLALEAGARELNVCTDSQLVAMQIEGTYETNERMMTQYLVKVKEQMAHFDKCTMQQIPQNEMKELTRYLNLEPWSQG</sequence>
<evidence type="ECO:0000313" key="3">
    <source>
        <dbReference type="EMBL" id="KAL0446110.1"/>
    </source>
</evidence>
<dbReference type="EMBL" id="JACGWN010000006">
    <property type="protein sequence ID" value="KAL0446110.1"/>
    <property type="molecule type" value="Genomic_DNA"/>
</dbReference>
<protein>
    <submittedName>
        <fullName evidence="3">Retrovirus-related Pol polyprotein from transposon gypsy</fullName>
    </submittedName>
</protein>
<reference evidence="3" key="2">
    <citation type="journal article" date="2024" name="Plant">
        <title>Genomic evolution and insights into agronomic trait innovations of Sesamum species.</title>
        <authorList>
            <person name="Miao H."/>
            <person name="Wang L."/>
            <person name="Qu L."/>
            <person name="Liu H."/>
            <person name="Sun Y."/>
            <person name="Le M."/>
            <person name="Wang Q."/>
            <person name="Wei S."/>
            <person name="Zheng Y."/>
            <person name="Lin W."/>
            <person name="Duan Y."/>
            <person name="Cao H."/>
            <person name="Xiong S."/>
            <person name="Wang X."/>
            <person name="Wei L."/>
            <person name="Li C."/>
            <person name="Ma Q."/>
            <person name="Ju M."/>
            <person name="Zhao R."/>
            <person name="Li G."/>
            <person name="Mu C."/>
            <person name="Tian Q."/>
            <person name="Mei H."/>
            <person name="Zhang T."/>
            <person name="Gao T."/>
            <person name="Zhang H."/>
        </authorList>
    </citation>
    <scope>NUCLEOTIDE SEQUENCE</scope>
    <source>
        <strain evidence="3">KEN1</strain>
    </source>
</reference>
<dbReference type="PANTHER" id="PTHR48475:SF2">
    <property type="entry name" value="RIBONUCLEASE H"/>
    <property type="match status" value="1"/>
</dbReference>
<feature type="domain" description="RNase H type-1" evidence="2">
    <location>
        <begin position="427"/>
        <end position="559"/>
    </location>
</feature>
<evidence type="ECO:0000259" key="2">
    <source>
        <dbReference type="PROSITE" id="PS50879"/>
    </source>
</evidence>
<dbReference type="Pfam" id="PF17919">
    <property type="entry name" value="RT_RNaseH_2"/>
    <property type="match status" value="1"/>
</dbReference>
<dbReference type="SUPFAM" id="SSF53098">
    <property type="entry name" value="Ribonuclease H-like"/>
    <property type="match status" value="1"/>
</dbReference>
<dbReference type="Pfam" id="PF13456">
    <property type="entry name" value="RVT_3"/>
    <property type="match status" value="1"/>
</dbReference>
<dbReference type="GO" id="GO:0004523">
    <property type="term" value="F:RNA-DNA hybrid ribonuclease activity"/>
    <property type="evidence" value="ECO:0007669"/>
    <property type="project" value="InterPro"/>
</dbReference>
<dbReference type="InterPro" id="IPR043502">
    <property type="entry name" value="DNA/RNA_pol_sf"/>
</dbReference>
<feature type="domain" description="Reverse transcriptase" evidence="1">
    <location>
        <begin position="65"/>
        <end position="244"/>
    </location>
</feature>
<evidence type="ECO:0000259" key="1">
    <source>
        <dbReference type="PROSITE" id="PS50878"/>
    </source>
</evidence>
<dbReference type="InterPro" id="IPR041577">
    <property type="entry name" value="RT_RNaseH_2"/>
</dbReference>
<dbReference type="PROSITE" id="PS50879">
    <property type="entry name" value="RNASE_H_1"/>
    <property type="match status" value="1"/>
</dbReference>
<dbReference type="InterPro" id="IPR043128">
    <property type="entry name" value="Rev_trsase/Diguanyl_cyclase"/>
</dbReference>
<dbReference type="GO" id="GO:0003676">
    <property type="term" value="F:nucleic acid binding"/>
    <property type="evidence" value="ECO:0007669"/>
    <property type="project" value="InterPro"/>
</dbReference>
<comment type="caution">
    <text evidence="3">The sequence shown here is derived from an EMBL/GenBank/DDBJ whole genome shotgun (WGS) entry which is preliminary data.</text>
</comment>
<organism evidence="3">
    <name type="scientific">Sesamum latifolium</name>
    <dbReference type="NCBI Taxonomy" id="2727402"/>
    <lineage>
        <taxon>Eukaryota</taxon>
        <taxon>Viridiplantae</taxon>
        <taxon>Streptophyta</taxon>
        <taxon>Embryophyta</taxon>
        <taxon>Tracheophyta</taxon>
        <taxon>Spermatophyta</taxon>
        <taxon>Magnoliopsida</taxon>
        <taxon>eudicotyledons</taxon>
        <taxon>Gunneridae</taxon>
        <taxon>Pentapetalae</taxon>
        <taxon>asterids</taxon>
        <taxon>lamiids</taxon>
        <taxon>Lamiales</taxon>
        <taxon>Pedaliaceae</taxon>
        <taxon>Sesamum</taxon>
    </lineage>
</organism>
<dbReference type="Gene3D" id="3.10.10.10">
    <property type="entry name" value="HIV Type 1 Reverse Transcriptase, subunit A, domain 1"/>
    <property type="match status" value="1"/>
</dbReference>
<dbReference type="SUPFAM" id="SSF56672">
    <property type="entry name" value="DNA/RNA polymerases"/>
    <property type="match status" value="1"/>
</dbReference>
<dbReference type="AlphaFoldDB" id="A0AAW2WWQ6"/>
<name>A0AAW2WWQ6_9LAMI</name>